<dbReference type="InterPro" id="IPR017850">
    <property type="entry name" value="Alkaline_phosphatase_core_sf"/>
</dbReference>
<dbReference type="AlphaFoldDB" id="A0A0F9DHX7"/>
<organism evidence="4">
    <name type="scientific">marine sediment metagenome</name>
    <dbReference type="NCBI Taxonomy" id="412755"/>
    <lineage>
        <taxon>unclassified sequences</taxon>
        <taxon>metagenomes</taxon>
        <taxon>ecological metagenomes</taxon>
    </lineage>
</organism>
<proteinExistence type="inferred from homology"/>
<dbReference type="SUPFAM" id="SSF53649">
    <property type="entry name" value="Alkaline phosphatase-like"/>
    <property type="match status" value="1"/>
</dbReference>
<accession>A0A0F9DHX7</accession>
<dbReference type="Gene3D" id="3.40.720.10">
    <property type="entry name" value="Alkaline Phosphatase, subunit A"/>
    <property type="match status" value="1"/>
</dbReference>
<comment type="similarity">
    <text evidence="1">Belongs to the sulfatase family.</text>
</comment>
<reference evidence="4" key="1">
    <citation type="journal article" date="2015" name="Nature">
        <title>Complex archaea that bridge the gap between prokaryotes and eukaryotes.</title>
        <authorList>
            <person name="Spang A."/>
            <person name="Saw J.H."/>
            <person name="Jorgensen S.L."/>
            <person name="Zaremba-Niedzwiedzka K."/>
            <person name="Martijn J."/>
            <person name="Lind A.E."/>
            <person name="van Eijk R."/>
            <person name="Schleper C."/>
            <person name="Guy L."/>
            <person name="Ettema T.J."/>
        </authorList>
    </citation>
    <scope>NUCLEOTIDE SEQUENCE</scope>
</reference>
<feature type="non-terminal residue" evidence="4">
    <location>
        <position position="72"/>
    </location>
</feature>
<dbReference type="PANTHER" id="PTHR42693">
    <property type="entry name" value="ARYLSULFATASE FAMILY MEMBER"/>
    <property type="match status" value="1"/>
</dbReference>
<evidence type="ECO:0000259" key="3">
    <source>
        <dbReference type="Pfam" id="PF00884"/>
    </source>
</evidence>
<gene>
    <name evidence="4" type="ORF">LCGC14_2197120</name>
</gene>
<dbReference type="Pfam" id="PF00884">
    <property type="entry name" value="Sulfatase"/>
    <property type="match status" value="1"/>
</dbReference>
<dbReference type="InterPro" id="IPR000917">
    <property type="entry name" value="Sulfatase_N"/>
</dbReference>
<name>A0A0F9DHX7_9ZZZZ</name>
<sequence length="72" mass="8354">MNVIWLVADTFRRDHLGCYGNEWIRTPALDAFAAKSVRFNRHYAGSFPTMPNRADFFTGRLSGVFMRWEPLA</sequence>
<evidence type="ECO:0000313" key="4">
    <source>
        <dbReference type="EMBL" id="KKL61258.1"/>
    </source>
</evidence>
<dbReference type="GO" id="GO:0004065">
    <property type="term" value="F:arylsulfatase activity"/>
    <property type="evidence" value="ECO:0007669"/>
    <property type="project" value="TreeGrafter"/>
</dbReference>
<protein>
    <recommendedName>
        <fullName evidence="3">Sulfatase N-terminal domain-containing protein</fullName>
    </recommendedName>
</protein>
<dbReference type="InterPro" id="IPR050738">
    <property type="entry name" value="Sulfatase"/>
</dbReference>
<dbReference type="EMBL" id="LAZR01028874">
    <property type="protein sequence ID" value="KKL61258.1"/>
    <property type="molecule type" value="Genomic_DNA"/>
</dbReference>
<evidence type="ECO:0000256" key="2">
    <source>
        <dbReference type="ARBA" id="ARBA00022801"/>
    </source>
</evidence>
<evidence type="ECO:0000256" key="1">
    <source>
        <dbReference type="ARBA" id="ARBA00008779"/>
    </source>
</evidence>
<dbReference type="PANTHER" id="PTHR42693:SF53">
    <property type="entry name" value="ENDO-4-O-SULFATASE"/>
    <property type="match status" value="1"/>
</dbReference>
<feature type="domain" description="Sulfatase N-terminal" evidence="3">
    <location>
        <begin position="2"/>
        <end position="60"/>
    </location>
</feature>
<comment type="caution">
    <text evidence="4">The sequence shown here is derived from an EMBL/GenBank/DDBJ whole genome shotgun (WGS) entry which is preliminary data.</text>
</comment>
<keyword evidence="2" id="KW-0378">Hydrolase</keyword>